<keyword evidence="2" id="KW-1185">Reference proteome</keyword>
<proteinExistence type="predicted"/>
<accession>A0A2I8VHI7</accession>
<reference evidence="1 2" key="1">
    <citation type="submission" date="2018-01" db="EMBL/GenBank/DDBJ databases">
        <title>Complete genome sequence of Salinigranum rubrum GX10T, an extremely halophilic archaeon isolated from a marine solar saltern.</title>
        <authorList>
            <person name="Han S."/>
        </authorList>
    </citation>
    <scope>NUCLEOTIDE SEQUENCE [LARGE SCALE GENOMIC DNA]</scope>
    <source>
        <strain evidence="1 2">GX10</strain>
    </source>
</reference>
<dbReference type="Pfam" id="PF04250">
    <property type="entry name" value="DUF429"/>
    <property type="match status" value="1"/>
</dbReference>
<dbReference type="RefSeq" id="WP_103425073.1">
    <property type="nucleotide sequence ID" value="NZ_CP026309.1"/>
</dbReference>
<dbReference type="Proteomes" id="UP000236584">
    <property type="component" value="Chromosome"/>
</dbReference>
<dbReference type="AlphaFoldDB" id="A0A2I8VHI7"/>
<sequence>MSVAGVDGCYDGWVAIVLEGTDATTVVEESFSAVWDECNTCDSVLVDVPVGLVSGSKSSEYIRACDTAARKRIASPSSVFQVPIREAVDAWKHAEDARKRDAAREAQREVTGRGLTSQALSLLDKIAEVDTFVGECSDVDDVSNRLAESHPELCFTALNGGRPLSRSKATRHSDAGLADRYDVLDDEFEGDTATTLWEALCQCRNVEAESDEHTPEVTFDDVLDAFVLALTARQDTATLPPSPESDCEIEWPMAMAYAPPGVFDDGDKTKLDAV</sequence>
<organism evidence="1 2">
    <name type="scientific">Salinigranum rubrum</name>
    <dbReference type="NCBI Taxonomy" id="755307"/>
    <lineage>
        <taxon>Archaea</taxon>
        <taxon>Methanobacteriati</taxon>
        <taxon>Methanobacteriota</taxon>
        <taxon>Stenosarchaea group</taxon>
        <taxon>Halobacteria</taxon>
        <taxon>Halobacteriales</taxon>
        <taxon>Haloferacaceae</taxon>
        <taxon>Salinigranum</taxon>
    </lineage>
</organism>
<evidence type="ECO:0000313" key="1">
    <source>
        <dbReference type="EMBL" id="AUV81385.1"/>
    </source>
</evidence>
<evidence type="ECO:0008006" key="3">
    <source>
        <dbReference type="Google" id="ProtNLM"/>
    </source>
</evidence>
<dbReference type="KEGG" id="srub:C2R22_06695"/>
<name>A0A2I8VHI7_9EURY</name>
<dbReference type="GeneID" id="35591763"/>
<evidence type="ECO:0000313" key="2">
    <source>
        <dbReference type="Proteomes" id="UP000236584"/>
    </source>
</evidence>
<protein>
    <recommendedName>
        <fullName evidence="3">DUF429 domain-containing protein</fullName>
    </recommendedName>
</protein>
<dbReference type="EMBL" id="CP026309">
    <property type="protein sequence ID" value="AUV81385.1"/>
    <property type="molecule type" value="Genomic_DNA"/>
</dbReference>
<gene>
    <name evidence="1" type="ORF">C2R22_06695</name>
</gene>
<dbReference type="InterPro" id="IPR007362">
    <property type="entry name" value="DUF429"/>
</dbReference>
<dbReference type="OrthoDB" id="132880at2157"/>